<dbReference type="Proteomes" id="UP000438429">
    <property type="component" value="Unassembled WGS sequence"/>
</dbReference>
<name>A0A6A4RSM2_SCOMX</name>
<proteinExistence type="predicted"/>
<dbReference type="EMBL" id="VEVO01000020">
    <property type="protein sequence ID" value="KAF0025666.1"/>
    <property type="molecule type" value="Genomic_DNA"/>
</dbReference>
<accession>A0A6A4RSM2</accession>
<evidence type="ECO:0000313" key="1">
    <source>
        <dbReference type="EMBL" id="KAF0025666.1"/>
    </source>
</evidence>
<protein>
    <submittedName>
        <fullName evidence="1">Uncharacterized protein</fullName>
    </submittedName>
</protein>
<comment type="caution">
    <text evidence="1">The sequence shown here is derived from an EMBL/GenBank/DDBJ whole genome shotgun (WGS) entry which is preliminary data.</text>
</comment>
<gene>
    <name evidence="1" type="ORF">F2P81_022547</name>
</gene>
<evidence type="ECO:0000313" key="2">
    <source>
        <dbReference type="Proteomes" id="UP000438429"/>
    </source>
</evidence>
<reference evidence="1 2" key="1">
    <citation type="submission" date="2019-06" db="EMBL/GenBank/DDBJ databases">
        <title>Draft genomes of female and male turbot (Scophthalmus maximus).</title>
        <authorList>
            <person name="Xu H."/>
            <person name="Xu X.-W."/>
            <person name="Shao C."/>
            <person name="Chen S."/>
        </authorList>
    </citation>
    <scope>NUCLEOTIDE SEQUENCE [LARGE SCALE GENOMIC DNA]</scope>
    <source>
        <strain evidence="1">Ysfricsl-2016a</strain>
        <tissue evidence="1">Blood</tissue>
    </source>
</reference>
<sequence>MRLNNGGLDASPMARRFQSSVNSVSPTSSPLFPEISVVSVIQLSSICNSEDDASPLPPAETSPGARVCAAVMAERRRRTEVPPAHALDQSDVSSCEASLLSQGDSEHLEPLPRHVKQFICRREARGDRTRVQTLLPNDPVKVAARCSYTYSTNSVCVLLKISRDASLRSQSLTLISFNREFKKKRMDKKSRTSPLENYEVTCVCVRAHE</sequence>
<dbReference type="AlphaFoldDB" id="A0A6A4RSM2"/>
<organism evidence="1 2">
    <name type="scientific">Scophthalmus maximus</name>
    <name type="common">Turbot</name>
    <name type="synonym">Psetta maxima</name>
    <dbReference type="NCBI Taxonomy" id="52904"/>
    <lineage>
        <taxon>Eukaryota</taxon>
        <taxon>Metazoa</taxon>
        <taxon>Chordata</taxon>
        <taxon>Craniata</taxon>
        <taxon>Vertebrata</taxon>
        <taxon>Euteleostomi</taxon>
        <taxon>Actinopterygii</taxon>
        <taxon>Neopterygii</taxon>
        <taxon>Teleostei</taxon>
        <taxon>Neoteleostei</taxon>
        <taxon>Acanthomorphata</taxon>
        <taxon>Carangaria</taxon>
        <taxon>Pleuronectiformes</taxon>
        <taxon>Pleuronectoidei</taxon>
        <taxon>Scophthalmidae</taxon>
        <taxon>Scophthalmus</taxon>
    </lineage>
</organism>